<accession>A0A0F9SSQ9</accession>
<protein>
    <submittedName>
        <fullName evidence="1">Uncharacterized protein</fullName>
    </submittedName>
</protein>
<comment type="caution">
    <text evidence="1">The sequence shown here is derived from an EMBL/GenBank/DDBJ whole genome shotgun (WGS) entry which is preliminary data.</text>
</comment>
<evidence type="ECO:0000313" key="1">
    <source>
        <dbReference type="EMBL" id="KKN69834.1"/>
    </source>
</evidence>
<sequence length="130" mass="14407">MKTPTCAHASREEPCWGKVLPTALGLGADTCAGHYYVEATGGRYVAQGERHAFEKRIAAMRAPVECGGPWYPQPPRTDPYGPMLCEQHGESCPEAENMRHRVEDHYTPGEWEAFLRCDADLATLADLTED</sequence>
<reference evidence="1" key="1">
    <citation type="journal article" date="2015" name="Nature">
        <title>Complex archaea that bridge the gap between prokaryotes and eukaryotes.</title>
        <authorList>
            <person name="Spang A."/>
            <person name="Saw J.H."/>
            <person name="Jorgensen S.L."/>
            <person name="Zaremba-Niedzwiedzka K."/>
            <person name="Martijn J."/>
            <person name="Lind A.E."/>
            <person name="van Eijk R."/>
            <person name="Schleper C."/>
            <person name="Guy L."/>
            <person name="Ettema T.J."/>
        </authorList>
    </citation>
    <scope>NUCLEOTIDE SEQUENCE</scope>
</reference>
<dbReference type="AlphaFoldDB" id="A0A0F9SSQ9"/>
<proteinExistence type="predicted"/>
<dbReference type="EMBL" id="LAZR01000417">
    <property type="protein sequence ID" value="KKN69834.1"/>
    <property type="molecule type" value="Genomic_DNA"/>
</dbReference>
<organism evidence="1">
    <name type="scientific">marine sediment metagenome</name>
    <dbReference type="NCBI Taxonomy" id="412755"/>
    <lineage>
        <taxon>unclassified sequences</taxon>
        <taxon>metagenomes</taxon>
        <taxon>ecological metagenomes</taxon>
    </lineage>
</organism>
<gene>
    <name evidence="1" type="ORF">LCGC14_0436580</name>
</gene>
<name>A0A0F9SSQ9_9ZZZZ</name>